<accession>A0A484VJ04</accession>
<evidence type="ECO:0000313" key="1">
    <source>
        <dbReference type="EMBL" id="VFR54498.1"/>
    </source>
</evidence>
<reference evidence="3" key="1">
    <citation type="submission" date="2019-03" db="EMBL/GenBank/DDBJ databases">
        <authorList>
            <person name="Danneels B."/>
        </authorList>
    </citation>
    <scope>NUCLEOTIDE SEQUENCE</scope>
</reference>
<gene>
    <name evidence="1" type="ORF">BRI6_1079</name>
    <name evidence="2" type="ORF">BRI9_1133</name>
    <name evidence="3" type="ORF">IVO3_1130</name>
    <name evidence="4" type="ORF">RAN7_1069</name>
</gene>
<dbReference type="Pfam" id="PF11985">
    <property type="entry name" value="Phage_Mu_Gp27"/>
    <property type="match status" value="1"/>
</dbReference>
<sequence length="182" mass="20056">MARRSSVTKQPKEIEAEVNRLIRDGFTIDEIMQALSQLGVSDISRSAMGRYVKSARESLATYRQGQEVAKVWLDRLEAEPEGDVARLLPEMLRALAFQTLSTLGDSDKAVKPMEVMLLAKALKDLGGASKDNVAIELKMRQVREETRKALLAEQAKQLDTVGKKDGVSAEAMGKIRKALGID</sequence>
<organism evidence="3">
    <name type="scientific">plant metagenome</name>
    <dbReference type="NCBI Taxonomy" id="1297885"/>
    <lineage>
        <taxon>unclassified sequences</taxon>
        <taxon>metagenomes</taxon>
        <taxon>organismal metagenomes</taxon>
    </lineage>
</organism>
<dbReference type="AlphaFoldDB" id="A0A484VJ04"/>
<proteinExistence type="predicted"/>
<dbReference type="EMBL" id="CAADIP010000067">
    <property type="protein sequence ID" value="VFR98635.1"/>
    <property type="molecule type" value="Genomic_DNA"/>
</dbReference>
<protein>
    <submittedName>
        <fullName evidence="3">Phage terminase, small subunit</fullName>
    </submittedName>
</protein>
<dbReference type="InterPro" id="IPR021874">
    <property type="entry name" value="Phage_Mu_Gp27"/>
</dbReference>
<evidence type="ECO:0000313" key="4">
    <source>
        <dbReference type="EMBL" id="VFS26555.1"/>
    </source>
</evidence>
<dbReference type="EMBL" id="CAADIZ010000038">
    <property type="protein sequence ID" value="VFS26555.1"/>
    <property type="molecule type" value="Genomic_DNA"/>
</dbReference>
<evidence type="ECO:0000313" key="3">
    <source>
        <dbReference type="EMBL" id="VFR98635.1"/>
    </source>
</evidence>
<name>A0A484VJ04_9ZZZZ</name>
<dbReference type="EMBL" id="CAADIK010000065">
    <property type="protein sequence ID" value="VFR86472.1"/>
    <property type="molecule type" value="Genomic_DNA"/>
</dbReference>
<evidence type="ECO:0000313" key="2">
    <source>
        <dbReference type="EMBL" id="VFR86472.1"/>
    </source>
</evidence>
<dbReference type="EMBL" id="CAADII010000029">
    <property type="protein sequence ID" value="VFR54498.1"/>
    <property type="molecule type" value="Genomic_DNA"/>
</dbReference>